<dbReference type="SMART" id="SM00155">
    <property type="entry name" value="PLDc"/>
    <property type="match status" value="2"/>
</dbReference>
<dbReference type="GO" id="GO:0032049">
    <property type="term" value="P:cardiolipin biosynthetic process"/>
    <property type="evidence" value="ECO:0007669"/>
    <property type="project" value="UniProtKB-ARBA"/>
</dbReference>
<dbReference type="CDD" id="cd09111">
    <property type="entry name" value="PLDc_ymdC_like_1"/>
    <property type="match status" value="1"/>
</dbReference>
<feature type="transmembrane region" description="Helical" evidence="1">
    <location>
        <begin position="37"/>
        <end position="55"/>
    </location>
</feature>
<evidence type="ECO:0000256" key="1">
    <source>
        <dbReference type="SAM" id="Phobius"/>
    </source>
</evidence>
<protein>
    <submittedName>
        <fullName evidence="3">Phospholipase D family protein</fullName>
    </submittedName>
</protein>
<sequence>MSSPHSCRSRFFPGVNGHVFRVPWTAALWYRQACRRFRAAALLLILFLSAGLLTGCNPLPSLEGRSVSTVVTDTNDTPLGVAISPLTAAHPGKAGIYPLVDAHNAFGARVLLAQAAVRTLDIQYYIWRGDMTGTLLFDALRKAADRGVRVRLMLDDLGSLGLDATLAALDAHPNIEVRLFNPFANRRFPWGGFLTDFSRLNRRMHHKSFTADSQATIIGGRNVGDEYFAATDDFLFADLDVIAVGPVVKDVSHEFDRYWASESAYPIDRLLGPAGETPLQDVGAAASFVEKNPAATEYLDAIKESAFMLALLRGTLPLEWAKTQMVSDDPLKGLGKAPPEAMLPVKLRRIIGDPEKEVDLVSPYFVPTAVGVDAFAAMSRRGVTVRILTNALEATDVAVVHSGYARRRKPLLQEGVILYEFKRIADMPVHPKGPRLISSASGSSLHAKTFSVDRSRVFVGSLNFDPRSANLNTEMGFVIESPILAARIDDAFKMLVPLNAYEVRLDDNGSLYWLERVDGKEVRHDTEPGTTFWKRTAVWLLSLLPIEWML</sequence>
<dbReference type="PROSITE" id="PS50035">
    <property type="entry name" value="PLD"/>
    <property type="match status" value="2"/>
</dbReference>
<evidence type="ECO:0000259" key="2">
    <source>
        <dbReference type="PROSITE" id="PS50035"/>
    </source>
</evidence>
<dbReference type="AlphaFoldDB" id="A0A418WVV7"/>
<evidence type="ECO:0000313" key="4">
    <source>
        <dbReference type="Proteomes" id="UP000285190"/>
    </source>
</evidence>
<dbReference type="Proteomes" id="UP000285190">
    <property type="component" value="Unassembled WGS sequence"/>
</dbReference>
<dbReference type="InterPro" id="IPR001736">
    <property type="entry name" value="PLipase_D/transphosphatidylase"/>
</dbReference>
<keyword evidence="1" id="KW-0812">Transmembrane</keyword>
<accession>A0A418WVV7</accession>
<keyword evidence="1" id="KW-0472">Membrane</keyword>
<gene>
    <name evidence="3" type="ORF">D3870_20595</name>
</gene>
<dbReference type="EMBL" id="QYUN01000003">
    <property type="protein sequence ID" value="RJF96788.1"/>
    <property type="molecule type" value="Genomic_DNA"/>
</dbReference>
<dbReference type="PANTHER" id="PTHR21248">
    <property type="entry name" value="CARDIOLIPIN SYNTHASE"/>
    <property type="match status" value="1"/>
</dbReference>
<feature type="domain" description="PLD phosphodiesterase" evidence="2">
    <location>
        <begin position="200"/>
        <end position="227"/>
    </location>
</feature>
<dbReference type="PANTHER" id="PTHR21248:SF12">
    <property type="entry name" value="CARDIOLIPIN SYNTHASE C"/>
    <property type="match status" value="1"/>
</dbReference>
<proteinExistence type="predicted"/>
<evidence type="ECO:0000313" key="3">
    <source>
        <dbReference type="EMBL" id="RJF96788.1"/>
    </source>
</evidence>
<organism evidence="3 4">
    <name type="scientific">Noviherbaspirillum cavernae</name>
    <dbReference type="NCBI Taxonomy" id="2320862"/>
    <lineage>
        <taxon>Bacteria</taxon>
        <taxon>Pseudomonadati</taxon>
        <taxon>Pseudomonadota</taxon>
        <taxon>Betaproteobacteria</taxon>
        <taxon>Burkholderiales</taxon>
        <taxon>Oxalobacteraceae</taxon>
        <taxon>Noviherbaspirillum</taxon>
    </lineage>
</organism>
<dbReference type="OrthoDB" id="9814092at2"/>
<dbReference type="Pfam" id="PF13091">
    <property type="entry name" value="PLDc_2"/>
    <property type="match status" value="2"/>
</dbReference>
<dbReference type="Gene3D" id="3.30.870.10">
    <property type="entry name" value="Endonuclease Chain A"/>
    <property type="match status" value="2"/>
</dbReference>
<feature type="domain" description="PLD phosphodiesterase" evidence="2">
    <location>
        <begin position="441"/>
        <end position="468"/>
    </location>
</feature>
<dbReference type="InterPro" id="IPR025202">
    <property type="entry name" value="PLD-like_dom"/>
</dbReference>
<reference evidence="3 4" key="1">
    <citation type="submission" date="2018-09" db="EMBL/GenBank/DDBJ databases">
        <authorList>
            <person name="Zhu H."/>
        </authorList>
    </citation>
    <scope>NUCLEOTIDE SEQUENCE [LARGE SCALE GENOMIC DNA]</scope>
    <source>
        <strain evidence="3 4">K2R10-39</strain>
    </source>
</reference>
<dbReference type="GO" id="GO:0030572">
    <property type="term" value="F:phosphatidyltransferase activity"/>
    <property type="evidence" value="ECO:0007669"/>
    <property type="project" value="UniProtKB-ARBA"/>
</dbReference>
<dbReference type="CDD" id="cd09113">
    <property type="entry name" value="PLDc_ymdC_like_2"/>
    <property type="match status" value="1"/>
</dbReference>
<name>A0A418WVV7_9BURK</name>
<keyword evidence="4" id="KW-1185">Reference proteome</keyword>
<dbReference type="SUPFAM" id="SSF56024">
    <property type="entry name" value="Phospholipase D/nuclease"/>
    <property type="match status" value="2"/>
</dbReference>
<keyword evidence="1" id="KW-1133">Transmembrane helix</keyword>
<comment type="caution">
    <text evidence="3">The sequence shown here is derived from an EMBL/GenBank/DDBJ whole genome shotgun (WGS) entry which is preliminary data.</text>
</comment>